<evidence type="ECO:0000313" key="6">
    <source>
        <dbReference type="Proteomes" id="UP000316968"/>
    </source>
</evidence>
<organism evidence="5 6">
    <name type="scientific">Saccharibacillus brassicae</name>
    <dbReference type="NCBI Taxonomy" id="2583377"/>
    <lineage>
        <taxon>Bacteria</taxon>
        <taxon>Bacillati</taxon>
        <taxon>Bacillota</taxon>
        <taxon>Bacilli</taxon>
        <taxon>Bacillales</taxon>
        <taxon>Paenibacillaceae</taxon>
        <taxon>Saccharibacillus</taxon>
    </lineage>
</organism>
<sequence length="1273" mass="134522">MRKRLKSSQPGRFNAAGLLKKTALGTLIGATVLGTLPATIGISQAAPEKVTAPLVTQGGWQPGLKKIEIAIRDANGNYTNSDRTRGLIAQTAPVGPSGETANVFVFSDTDKNQVVLGAVQSNMSQMFNSLPSLTTDQHPVTVKDLSMGSFKSPESLPNLYGTGRDNVSGTSNVYDLKMEKSEVTASPLLGPEVLADPKGIDQEPGSETLYVAGGKDGKVWKLTPNPAYVVDTTDHIEGGLSGGNPVETVDNDGDPVETVDNDGEQTVPGIAPNEGNEVKEVNPTEGTTEIEGTESGSRTFAPLSAPNSDVTTQGALATPYMATVVADFDDVHSNLTDVAYDNGDLYVSDAGLNQIVRIDLDQAGKTTVVDAGLNEPQSIALDNEHNLYIADTENHQVKKLNTATNQVEVVAGTGEASQSYEGVPAVQSSLTEPTSVAVDKTTGALYIADLGRIQKLENQFFYKQVQEEGRVWNLIENVAGLDHVRDDMERIQNRKNYRLATDISKSQLEEYYASQDRPNTWVPIGGGEIGFSGTFDGAGHVIDGLEVKNLDDENRYGGLFGATYKATIQNLRLTNVKMNAYRQSGGLTALDYSSNIRKVAVEGTVSGNRYVGGLIGESRGTTIDQAYFDGKVSGTGSIGGLLGYASMDGYNIVSNSYAWAQMMLTPEYLQRNLDTGAAGGFVGTVSYEASPEEGTGAFRHNYSSASIMSAIIEDRSLQANETVVESKIGPFEGWVFSEIEVPHASNYWDSGAYGATGTSKLASAFTAEEMKVQANFAEWDFANVWSMDPSRQHYPILKVFLKETTTPPVTEPTPPVTEPTVPTIPSTPSFEPSTPIVTAPTPTPSNTTTINVNVQNDKTTNGSVVSTLAITRTKGTDGTTKDALQLTPAKAGEIINLLKTSGSKTAAIVLPDTNDEVSQWDLTVPNAASKVLTAEGVELVILNPNVRITVPASSLTNLTDDLYFRLIPVKSTSTSAEIQARALATPEIVATANGGNITVLGRPMTIETNLQSRPVTLTLPLPAGSTFTAAQQRKLGVYIEHSDGTKQLVPGKVVTGEDGKPGLELTVNHFSTFTIVNVSSWGGTLNAAPYILGYQDGSFKPEQDITRAELAAIVGRITGVTTGTAAFSDVKNGSWASTVAGPAAASGIMTGYSDGTFKPNASITRAELAAALAKLLPQSGLNTSAAAAGFRDLAAGHWATEAAAQLQAAGVITGYADGSFKPEQAITRAEAVTMINRLIGLDASTTQPGAGEWTDVASAHWAHDAILAASMKR</sequence>
<accession>A0A4Y6V0F8</accession>
<dbReference type="EMBL" id="CP041217">
    <property type="protein sequence ID" value="QDH21957.1"/>
    <property type="molecule type" value="Genomic_DNA"/>
</dbReference>
<feature type="domain" description="SLH" evidence="4">
    <location>
        <begin position="1186"/>
        <end position="1249"/>
    </location>
</feature>
<dbReference type="InterPro" id="IPR001119">
    <property type="entry name" value="SLH_dom"/>
</dbReference>
<evidence type="ECO:0000256" key="2">
    <source>
        <dbReference type="PROSITE-ProRule" id="PRU00504"/>
    </source>
</evidence>
<name>A0A4Y6V0F8_SACBS</name>
<evidence type="ECO:0000256" key="3">
    <source>
        <dbReference type="SAM" id="MobiDB-lite"/>
    </source>
</evidence>
<dbReference type="OrthoDB" id="9807519at2"/>
<evidence type="ECO:0000256" key="1">
    <source>
        <dbReference type="ARBA" id="ARBA00022737"/>
    </source>
</evidence>
<dbReference type="Proteomes" id="UP000316968">
    <property type="component" value="Chromosome"/>
</dbReference>
<feature type="repeat" description="NHL" evidence="2">
    <location>
        <begin position="373"/>
        <end position="403"/>
    </location>
</feature>
<feature type="region of interest" description="Disordered" evidence="3">
    <location>
        <begin position="807"/>
        <end position="846"/>
    </location>
</feature>
<proteinExistence type="predicted"/>
<dbReference type="InterPro" id="IPR051465">
    <property type="entry name" value="Cell_Envelope_Struct_Comp"/>
</dbReference>
<keyword evidence="1" id="KW-0677">Repeat</keyword>
<dbReference type="RefSeq" id="WP_141448501.1">
    <property type="nucleotide sequence ID" value="NZ_CP041217.1"/>
</dbReference>
<evidence type="ECO:0000313" key="5">
    <source>
        <dbReference type="EMBL" id="QDH21957.1"/>
    </source>
</evidence>
<feature type="compositionally biased region" description="Low complexity" evidence="3">
    <location>
        <begin position="837"/>
        <end position="846"/>
    </location>
</feature>
<dbReference type="AlphaFoldDB" id="A0A4Y6V0F8"/>
<reference evidence="5 6" key="1">
    <citation type="submission" date="2019-06" db="EMBL/GenBank/DDBJ databases">
        <title>Saccharibacillus brassicae sp. nov., an endophytic bacterium isolated from Chinese cabbage seeds (Brassica pekinensis).</title>
        <authorList>
            <person name="Jiang L."/>
            <person name="Lee J."/>
            <person name="Kim S.W."/>
        </authorList>
    </citation>
    <scope>NUCLEOTIDE SEQUENCE [LARGE SCALE GENOMIC DNA]</scope>
    <source>
        <strain evidence="6">KCTC 43072 / ATSA2</strain>
    </source>
</reference>
<dbReference type="InterPro" id="IPR011042">
    <property type="entry name" value="6-blade_b-propeller_TolB-like"/>
</dbReference>
<feature type="compositionally biased region" description="Low complexity" evidence="3">
    <location>
        <begin position="818"/>
        <end position="828"/>
    </location>
</feature>
<dbReference type="PANTHER" id="PTHR43308:SF5">
    <property type="entry name" value="S-LAYER PROTEIN _ PEPTIDOGLYCAN ENDO-BETA-N-ACETYLGLUCOSAMINIDASE"/>
    <property type="match status" value="1"/>
</dbReference>
<dbReference type="Pfam" id="PF25021">
    <property type="entry name" value="TEN_NHL"/>
    <property type="match status" value="1"/>
</dbReference>
<dbReference type="Gene3D" id="2.120.10.30">
    <property type="entry name" value="TolB, C-terminal domain"/>
    <property type="match status" value="1"/>
</dbReference>
<dbReference type="KEGG" id="saca:FFV09_14595"/>
<dbReference type="Gene3D" id="2.160.20.110">
    <property type="match status" value="1"/>
</dbReference>
<dbReference type="Pfam" id="PF00395">
    <property type="entry name" value="SLH"/>
    <property type="match status" value="3"/>
</dbReference>
<dbReference type="PANTHER" id="PTHR43308">
    <property type="entry name" value="OUTER MEMBRANE PROTEIN ALPHA-RELATED"/>
    <property type="match status" value="1"/>
</dbReference>
<dbReference type="InterPro" id="IPR001258">
    <property type="entry name" value="NHL_repeat"/>
</dbReference>
<dbReference type="PROSITE" id="PS51272">
    <property type="entry name" value="SLH"/>
    <property type="match status" value="2"/>
</dbReference>
<dbReference type="InterPro" id="IPR056822">
    <property type="entry name" value="TEN_NHL"/>
</dbReference>
<keyword evidence="6" id="KW-1185">Reference proteome</keyword>
<feature type="domain" description="SLH" evidence="4">
    <location>
        <begin position="1123"/>
        <end position="1185"/>
    </location>
</feature>
<protein>
    <recommendedName>
        <fullName evidence="4">SLH domain-containing protein</fullName>
    </recommendedName>
</protein>
<gene>
    <name evidence="5" type="ORF">FFV09_14595</name>
</gene>
<dbReference type="PROSITE" id="PS51125">
    <property type="entry name" value="NHL"/>
    <property type="match status" value="1"/>
</dbReference>
<dbReference type="SUPFAM" id="SSF63825">
    <property type="entry name" value="YWTD domain"/>
    <property type="match status" value="1"/>
</dbReference>
<evidence type="ECO:0000259" key="4">
    <source>
        <dbReference type="PROSITE" id="PS51272"/>
    </source>
</evidence>